<dbReference type="PANTHER" id="PTHR13370:SF3">
    <property type="entry name" value="TRNA (GUANINE(10)-N2)-METHYLTRANSFERASE HOMOLOG"/>
    <property type="match status" value="1"/>
</dbReference>
<feature type="domain" description="DNA methylase N-4/N-6" evidence="3">
    <location>
        <begin position="27"/>
        <end position="221"/>
    </location>
</feature>
<proteinExistence type="predicted"/>
<keyword evidence="1" id="KW-0489">Methyltransferase</keyword>
<keyword evidence="2" id="KW-0808">Transferase</keyword>
<evidence type="ECO:0000256" key="1">
    <source>
        <dbReference type="ARBA" id="ARBA00022603"/>
    </source>
</evidence>
<organism evidence="4">
    <name type="scientific">marine sediment metagenome</name>
    <dbReference type="NCBI Taxonomy" id="412755"/>
    <lineage>
        <taxon>unclassified sequences</taxon>
        <taxon>metagenomes</taxon>
        <taxon>ecological metagenomes</taxon>
    </lineage>
</organism>
<dbReference type="Pfam" id="PF01555">
    <property type="entry name" value="N6_N4_Mtase"/>
    <property type="match status" value="1"/>
</dbReference>
<dbReference type="GO" id="GO:0003677">
    <property type="term" value="F:DNA binding"/>
    <property type="evidence" value="ECO:0007669"/>
    <property type="project" value="InterPro"/>
</dbReference>
<dbReference type="InterPro" id="IPR002941">
    <property type="entry name" value="DNA_methylase_N4/N6"/>
</dbReference>
<dbReference type="Gene3D" id="3.40.50.150">
    <property type="entry name" value="Vaccinia Virus protein VP39"/>
    <property type="match status" value="1"/>
</dbReference>
<reference evidence="4" key="1">
    <citation type="journal article" date="2015" name="Nature">
        <title>Complex archaea that bridge the gap between prokaryotes and eukaryotes.</title>
        <authorList>
            <person name="Spang A."/>
            <person name="Saw J.H."/>
            <person name="Jorgensen S.L."/>
            <person name="Zaremba-Niedzwiedzka K."/>
            <person name="Martijn J."/>
            <person name="Lind A.E."/>
            <person name="van Eijk R."/>
            <person name="Schleper C."/>
            <person name="Guy L."/>
            <person name="Ettema T.J."/>
        </authorList>
    </citation>
    <scope>NUCLEOTIDE SEQUENCE</scope>
</reference>
<dbReference type="InterPro" id="IPR029063">
    <property type="entry name" value="SAM-dependent_MTases_sf"/>
</dbReference>
<dbReference type="PRINTS" id="PR00508">
    <property type="entry name" value="S21N4MTFRASE"/>
</dbReference>
<gene>
    <name evidence="4" type="ORF">LCGC14_0734740</name>
</gene>
<evidence type="ECO:0000256" key="2">
    <source>
        <dbReference type="ARBA" id="ARBA00022679"/>
    </source>
</evidence>
<sequence>MNPYYESEGITIYHGDCREVMPTLESVDMTLADPPYGTNDGKARLNGRTDGDFQKWGLDWDKELPVEWIGPSALLLKDGGAFVAWTDTKRLETIWKTCEKEDLRPLQCLFWHKTNPPTNPRKNFCSAVEGAVFARKPGKIIAWNAGGAMHNLWRGPTVHHGIRQHPTQKPHELMAWCIKALSDPDALILDPFMGVGTTLRAAKDLGRKAIGIEIEERYCEVGASRLSQQVFDFDGNAP</sequence>
<dbReference type="InterPro" id="IPR001091">
    <property type="entry name" value="RM_Methyltransferase"/>
</dbReference>
<accession>A0A0F9QTJ6</accession>
<name>A0A0F9QTJ6_9ZZZZ</name>
<evidence type="ECO:0000313" key="4">
    <source>
        <dbReference type="EMBL" id="KKN40317.1"/>
    </source>
</evidence>
<comment type="caution">
    <text evidence="4">The sequence shown here is derived from an EMBL/GenBank/DDBJ whole genome shotgun (WGS) entry which is preliminary data.</text>
</comment>
<protein>
    <recommendedName>
        <fullName evidence="3">DNA methylase N-4/N-6 domain-containing protein</fullName>
    </recommendedName>
</protein>
<dbReference type="GO" id="GO:0008170">
    <property type="term" value="F:N-methyltransferase activity"/>
    <property type="evidence" value="ECO:0007669"/>
    <property type="project" value="InterPro"/>
</dbReference>
<evidence type="ECO:0000259" key="3">
    <source>
        <dbReference type="Pfam" id="PF01555"/>
    </source>
</evidence>
<dbReference type="EMBL" id="LAZR01001712">
    <property type="protein sequence ID" value="KKN40317.1"/>
    <property type="molecule type" value="Genomic_DNA"/>
</dbReference>
<dbReference type="GO" id="GO:0009007">
    <property type="term" value="F:site-specific DNA-methyltransferase (adenine-specific) activity"/>
    <property type="evidence" value="ECO:0007669"/>
    <property type="project" value="TreeGrafter"/>
</dbReference>
<dbReference type="PANTHER" id="PTHR13370">
    <property type="entry name" value="RNA METHYLASE-RELATED"/>
    <property type="match status" value="1"/>
</dbReference>
<dbReference type="SUPFAM" id="SSF53335">
    <property type="entry name" value="S-adenosyl-L-methionine-dependent methyltransferases"/>
    <property type="match status" value="1"/>
</dbReference>
<dbReference type="GO" id="GO:0032259">
    <property type="term" value="P:methylation"/>
    <property type="evidence" value="ECO:0007669"/>
    <property type="project" value="UniProtKB-KW"/>
</dbReference>
<dbReference type="AlphaFoldDB" id="A0A0F9QTJ6"/>
<dbReference type="GO" id="GO:0005737">
    <property type="term" value="C:cytoplasm"/>
    <property type="evidence" value="ECO:0007669"/>
    <property type="project" value="TreeGrafter"/>
</dbReference>